<evidence type="ECO:0000313" key="3">
    <source>
        <dbReference type="Proteomes" id="UP001164803"/>
    </source>
</evidence>
<keyword evidence="2" id="KW-0378">Hydrolase</keyword>
<dbReference type="RefSeq" id="WP_268044471.1">
    <property type="nucleotide sequence ID" value="NZ_CP104064.1"/>
</dbReference>
<dbReference type="EMBL" id="CP104064">
    <property type="protein sequence ID" value="WAH37036.1"/>
    <property type="molecule type" value="Genomic_DNA"/>
</dbReference>
<sequence>MKRLVLIGINVKAEENVTTTLDTPIKVTDELQVDLLQTNPQEDIRQAVSDPLYAWGTTVSSNASREGRWKRVSKLDKLILFNNGTGAVVGIGDIALNPIQSTKTSAYFWNDPKFEHIIMIHNFSRCNVRSSVIWNDLGYASTFHDNGVTVPNDDIIRNLLVRFGSLDYYVTHLLTIHSDTTTKVVIDEDTYIEGKGKLVLHKVKERNPAVIRAAKDHFKSNHNGRLFCEVCGFDFERTYGEIGEDYIEGHHIVPLSALTAETLTSVDSIALVCSNCHRMLHRQNPPLSIEQLQRAMMVSG</sequence>
<dbReference type="InterPro" id="IPR003615">
    <property type="entry name" value="HNH_nuc"/>
</dbReference>
<organism evidence="2 3">
    <name type="scientific">Alicyclobacillus dauci</name>
    <dbReference type="NCBI Taxonomy" id="1475485"/>
    <lineage>
        <taxon>Bacteria</taxon>
        <taxon>Bacillati</taxon>
        <taxon>Bacillota</taxon>
        <taxon>Bacilli</taxon>
        <taxon>Bacillales</taxon>
        <taxon>Alicyclobacillaceae</taxon>
        <taxon>Alicyclobacillus</taxon>
    </lineage>
</organism>
<proteinExistence type="predicted"/>
<accession>A0ABY6Z2H8</accession>
<dbReference type="Pfam" id="PF01844">
    <property type="entry name" value="HNH"/>
    <property type="match status" value="1"/>
</dbReference>
<keyword evidence="3" id="KW-1185">Reference proteome</keyword>
<dbReference type="CDD" id="cd00085">
    <property type="entry name" value="HNHc"/>
    <property type="match status" value="1"/>
</dbReference>
<keyword evidence="2" id="KW-0540">Nuclease</keyword>
<name>A0ABY6Z2H8_9BACL</name>
<keyword evidence="2" id="KW-0255">Endonuclease</keyword>
<dbReference type="GO" id="GO:0004519">
    <property type="term" value="F:endonuclease activity"/>
    <property type="evidence" value="ECO:0007669"/>
    <property type="project" value="UniProtKB-KW"/>
</dbReference>
<gene>
    <name evidence="2" type="ORF">NZD86_00175</name>
</gene>
<dbReference type="InterPro" id="IPR002711">
    <property type="entry name" value="HNH"/>
</dbReference>
<evidence type="ECO:0000313" key="2">
    <source>
        <dbReference type="EMBL" id="WAH37036.1"/>
    </source>
</evidence>
<dbReference type="Proteomes" id="UP001164803">
    <property type="component" value="Chromosome"/>
</dbReference>
<reference evidence="2" key="1">
    <citation type="submission" date="2022-08" db="EMBL/GenBank/DDBJ databases">
        <title>Alicyclobacillus dauci DSM2870, complete genome.</title>
        <authorList>
            <person name="Wang Q."/>
            <person name="Cai R."/>
            <person name="Wang Z."/>
        </authorList>
    </citation>
    <scope>NUCLEOTIDE SEQUENCE</scope>
    <source>
        <strain evidence="2">DSM 28700</strain>
    </source>
</reference>
<feature type="domain" description="HNH" evidence="1">
    <location>
        <begin position="228"/>
        <end position="282"/>
    </location>
</feature>
<protein>
    <submittedName>
        <fullName evidence="2">HNH endonuclease</fullName>
    </submittedName>
</protein>
<evidence type="ECO:0000259" key="1">
    <source>
        <dbReference type="Pfam" id="PF01844"/>
    </source>
</evidence>